<dbReference type="PANTHER" id="PTHR30469">
    <property type="entry name" value="MULTIDRUG RESISTANCE PROTEIN MDTA"/>
    <property type="match status" value="1"/>
</dbReference>
<dbReference type="Gene3D" id="2.40.30.170">
    <property type="match status" value="1"/>
</dbReference>
<dbReference type="SUPFAM" id="SSF111369">
    <property type="entry name" value="HlyD-like secretion proteins"/>
    <property type="match status" value="1"/>
</dbReference>
<dbReference type="EMBL" id="JBHSCW010000003">
    <property type="protein sequence ID" value="MFC4351179.1"/>
    <property type="molecule type" value="Genomic_DNA"/>
</dbReference>
<keyword evidence="4" id="KW-1185">Reference proteome</keyword>
<evidence type="ECO:0000313" key="4">
    <source>
        <dbReference type="Proteomes" id="UP001595799"/>
    </source>
</evidence>
<dbReference type="Gene3D" id="2.40.50.100">
    <property type="match status" value="1"/>
</dbReference>
<proteinExistence type="inferred from homology"/>
<name>A0ABV8UJF3_9PROT</name>
<evidence type="ECO:0000256" key="1">
    <source>
        <dbReference type="ARBA" id="ARBA00009477"/>
    </source>
</evidence>
<reference evidence="4" key="1">
    <citation type="journal article" date="2019" name="Int. J. Syst. Evol. Microbiol.">
        <title>The Global Catalogue of Microorganisms (GCM) 10K type strain sequencing project: providing services to taxonomists for standard genome sequencing and annotation.</title>
        <authorList>
            <consortium name="The Broad Institute Genomics Platform"/>
            <consortium name="The Broad Institute Genome Sequencing Center for Infectious Disease"/>
            <person name="Wu L."/>
            <person name="Ma J."/>
        </authorList>
    </citation>
    <scope>NUCLEOTIDE SEQUENCE [LARGE SCALE GENOMIC DNA]</scope>
    <source>
        <strain evidence="4">CECT 8472</strain>
    </source>
</reference>
<gene>
    <name evidence="3" type="ORF">ACFOW6_06430</name>
</gene>
<dbReference type="RefSeq" id="WP_382421518.1">
    <property type="nucleotide sequence ID" value="NZ_JBHSCW010000003.1"/>
</dbReference>
<dbReference type="Gene3D" id="1.10.287.470">
    <property type="entry name" value="Helix hairpin bin"/>
    <property type="match status" value="1"/>
</dbReference>
<evidence type="ECO:0000313" key="3">
    <source>
        <dbReference type="EMBL" id="MFC4351179.1"/>
    </source>
</evidence>
<evidence type="ECO:0000256" key="2">
    <source>
        <dbReference type="SAM" id="MobiDB-lite"/>
    </source>
</evidence>
<comment type="similarity">
    <text evidence="1">Belongs to the membrane fusion protein (MFP) (TC 8.A.1) family.</text>
</comment>
<dbReference type="NCBIfam" id="TIGR01730">
    <property type="entry name" value="RND_mfp"/>
    <property type="match status" value="1"/>
</dbReference>
<accession>A0ABV8UJF3</accession>
<protein>
    <submittedName>
        <fullName evidence="3">Efflux RND transporter periplasmic adaptor subunit</fullName>
    </submittedName>
</protein>
<sequence length="369" mass="40563">MTRSYLLAGLIAVAATLWVITGTLLQDSDSRELEKDPAQISETAEIQRVQVRTLNARPYVEEVRVTGHSEANRIVNLRAEQAGPVEELPGSKGSRVSAGETLLRIAEQDRGVALEEARSRTAQRRLEYQAAKRLKDQGFRAETQFAESRAAYDQALAAERRAEIQVEQLTIEAPFDGILETRDAELGDYVDVGQEVAQVIDLDPIIFVAMLNEQQRPGLLTGGPGYVHLPDGRELEGRIRYIASSANSDTRSFRLELEVTNHEYDIPAGITGELFLPRETVNAHRISPAILTLTDEGLLGVRAVEDGKVKFHEVDIIHQGSDGAWIAGLPEEVTLITVGQEFVRDGQEVIPVSEGEEGVSSTSPDEQHP</sequence>
<dbReference type="PANTHER" id="PTHR30469:SF29">
    <property type="entry name" value="BLR2860 PROTEIN"/>
    <property type="match status" value="1"/>
</dbReference>
<dbReference type="InterPro" id="IPR006143">
    <property type="entry name" value="RND_pump_MFP"/>
</dbReference>
<dbReference type="Proteomes" id="UP001595799">
    <property type="component" value="Unassembled WGS sequence"/>
</dbReference>
<organism evidence="3 4">
    <name type="scientific">Fodinicurvata halophila</name>
    <dbReference type="NCBI Taxonomy" id="1419723"/>
    <lineage>
        <taxon>Bacteria</taxon>
        <taxon>Pseudomonadati</taxon>
        <taxon>Pseudomonadota</taxon>
        <taxon>Alphaproteobacteria</taxon>
        <taxon>Rhodospirillales</taxon>
        <taxon>Rhodovibrionaceae</taxon>
        <taxon>Fodinicurvata</taxon>
    </lineage>
</organism>
<comment type="caution">
    <text evidence="3">The sequence shown here is derived from an EMBL/GenBank/DDBJ whole genome shotgun (WGS) entry which is preliminary data.</text>
</comment>
<feature type="region of interest" description="Disordered" evidence="2">
    <location>
        <begin position="350"/>
        <end position="369"/>
    </location>
</feature>